<sequence>MALPRLTSKSILQRVLASNSLLGQGARERSVGGVQRQRWGNEIVRTFTAADVDKVAGEKTEHGKDQVSVSEGGKKSKLFPKRQRKRWLWRNKDRHDFSPAHYDFFSSGLGNALMQATQNINSLFEKLNITPWTLSGRVKEKDNSYVLRYEVPGLSKEDLKVTIDDGVLTITGEHKEENEDDSDDESWSAASYGYYHTNLLLPEDAKIDELKAELKDGVLTIVIPRTEKPKKDVKEVKVH</sequence>
<accession>A0A2I4H3A9</accession>
<dbReference type="RefSeq" id="XP_018850645.2">
    <property type="nucleotide sequence ID" value="XM_018995100.2"/>
</dbReference>
<dbReference type="InterPro" id="IPR008978">
    <property type="entry name" value="HSP20-like_chaperone"/>
</dbReference>
<dbReference type="GO" id="GO:0009408">
    <property type="term" value="P:response to heat"/>
    <property type="evidence" value="ECO:0000318"/>
    <property type="project" value="GO_Central"/>
</dbReference>
<organism evidence="4 5">
    <name type="scientific">Juglans regia</name>
    <name type="common">English walnut</name>
    <dbReference type="NCBI Taxonomy" id="51240"/>
    <lineage>
        <taxon>Eukaryota</taxon>
        <taxon>Viridiplantae</taxon>
        <taxon>Streptophyta</taxon>
        <taxon>Embryophyta</taxon>
        <taxon>Tracheophyta</taxon>
        <taxon>Spermatophyta</taxon>
        <taxon>Magnoliopsida</taxon>
        <taxon>eudicotyledons</taxon>
        <taxon>Gunneridae</taxon>
        <taxon>Pentapetalae</taxon>
        <taxon>rosids</taxon>
        <taxon>fabids</taxon>
        <taxon>Fagales</taxon>
        <taxon>Juglandaceae</taxon>
        <taxon>Juglans</taxon>
    </lineage>
</organism>
<dbReference type="Gene3D" id="2.60.40.790">
    <property type="match status" value="1"/>
</dbReference>
<comment type="similarity">
    <text evidence="2 3">Belongs to the small heat shock protein (HSP20) family.</text>
</comment>
<dbReference type="GO" id="GO:0006457">
    <property type="term" value="P:protein folding"/>
    <property type="evidence" value="ECO:0000318"/>
    <property type="project" value="GO_Central"/>
</dbReference>
<evidence type="ECO:0000313" key="4">
    <source>
        <dbReference type="Proteomes" id="UP000235220"/>
    </source>
</evidence>
<dbReference type="InterPro" id="IPR044587">
    <property type="entry name" value="HSP21-like"/>
</dbReference>
<dbReference type="SUPFAM" id="SSF49764">
    <property type="entry name" value="HSP20-like chaperones"/>
    <property type="match status" value="1"/>
</dbReference>
<dbReference type="Gramene" id="Jr07_31190_p1">
    <property type="protein sequence ID" value="cds.Jr07_31190_p1"/>
    <property type="gene ID" value="Jr07_31190"/>
</dbReference>
<dbReference type="Proteomes" id="UP000235220">
    <property type="component" value="Chromosome 7"/>
</dbReference>
<dbReference type="GeneID" id="109013122"/>
<dbReference type="GO" id="GO:0051082">
    <property type="term" value="F:unfolded protein binding"/>
    <property type="evidence" value="ECO:0000318"/>
    <property type="project" value="GO_Central"/>
</dbReference>
<dbReference type="PROSITE" id="PS01031">
    <property type="entry name" value="SHSP"/>
    <property type="match status" value="1"/>
</dbReference>
<keyword evidence="1" id="KW-0346">Stress response</keyword>
<dbReference type="STRING" id="51240.A0A2I4H3A9"/>
<dbReference type="GO" id="GO:0051259">
    <property type="term" value="P:protein complex oligomerization"/>
    <property type="evidence" value="ECO:0000318"/>
    <property type="project" value="GO_Central"/>
</dbReference>
<dbReference type="FunCoup" id="A0A2I4H3A9">
    <property type="interactions" value="19"/>
</dbReference>
<evidence type="ECO:0000256" key="1">
    <source>
        <dbReference type="ARBA" id="ARBA00023016"/>
    </source>
</evidence>
<dbReference type="Pfam" id="PF00011">
    <property type="entry name" value="HSP20"/>
    <property type="match status" value="1"/>
</dbReference>
<dbReference type="GO" id="GO:0009651">
    <property type="term" value="P:response to salt stress"/>
    <property type="evidence" value="ECO:0000318"/>
    <property type="project" value="GO_Central"/>
</dbReference>
<dbReference type="KEGG" id="jre:109013122"/>
<dbReference type="GO" id="GO:0042542">
    <property type="term" value="P:response to hydrogen peroxide"/>
    <property type="evidence" value="ECO:0000318"/>
    <property type="project" value="GO_Central"/>
</dbReference>
<keyword evidence="4" id="KW-1185">Reference proteome</keyword>
<evidence type="ECO:0000313" key="5">
    <source>
        <dbReference type="RefSeq" id="XP_018850645.2"/>
    </source>
</evidence>
<evidence type="ECO:0000256" key="3">
    <source>
        <dbReference type="RuleBase" id="RU003616"/>
    </source>
</evidence>
<gene>
    <name evidence="5" type="primary">LOC109013122</name>
</gene>
<dbReference type="PANTHER" id="PTHR46733">
    <property type="entry name" value="26.5 KDA HEAT SHOCK PROTEIN, MITOCHONDRIAL"/>
    <property type="match status" value="1"/>
</dbReference>
<name>A0A2I4H3A9_JUGRE</name>
<dbReference type="OrthoDB" id="1431247at2759"/>
<dbReference type="CDD" id="cd06464">
    <property type="entry name" value="ACD_sHsps-like"/>
    <property type="match status" value="1"/>
</dbReference>
<dbReference type="InterPro" id="IPR002068">
    <property type="entry name" value="A-crystallin/Hsp20_dom"/>
</dbReference>
<protein>
    <submittedName>
        <fullName evidence="5">26.5 kDa heat shock protein, mitochondrial-like</fullName>
    </submittedName>
</protein>
<dbReference type="AlphaFoldDB" id="A0A2I4H3A9"/>
<proteinExistence type="inferred from homology"/>
<dbReference type="PANTHER" id="PTHR46733:SF3">
    <property type="entry name" value="26.5 KDA HEAT SHOCK PROTEIN, MITOCHONDRIAL"/>
    <property type="match status" value="1"/>
</dbReference>
<reference evidence="5" key="1">
    <citation type="submission" date="2025-08" db="UniProtKB">
        <authorList>
            <consortium name="RefSeq"/>
        </authorList>
    </citation>
    <scope>IDENTIFICATION</scope>
    <source>
        <tissue evidence="5">Leaves</tissue>
    </source>
</reference>
<evidence type="ECO:0000256" key="2">
    <source>
        <dbReference type="PROSITE-ProRule" id="PRU00285"/>
    </source>
</evidence>